<evidence type="ECO:0000313" key="7">
    <source>
        <dbReference type="EMBL" id="PIK55863.1"/>
    </source>
</evidence>
<comment type="caution">
    <text evidence="7">The sequence shown here is derived from an EMBL/GenBank/DDBJ whole genome shotgun (WGS) entry which is preliminary data.</text>
</comment>
<dbReference type="PANTHER" id="PTHR15933">
    <property type="entry name" value="PROTEIN CBG16327"/>
    <property type="match status" value="1"/>
</dbReference>
<keyword evidence="8" id="KW-1185">Reference proteome</keyword>
<gene>
    <name evidence="7" type="ORF">BSL78_07197</name>
</gene>
<keyword evidence="1" id="KW-0479">Metal-binding</keyword>
<evidence type="ECO:0000256" key="5">
    <source>
        <dbReference type="SAM" id="MobiDB-lite"/>
    </source>
</evidence>
<evidence type="ECO:0000256" key="3">
    <source>
        <dbReference type="ARBA" id="ARBA00022786"/>
    </source>
</evidence>
<dbReference type="InterPro" id="IPR036047">
    <property type="entry name" value="F-box-like_dom_sf"/>
</dbReference>
<protein>
    <recommendedName>
        <fullName evidence="6">F-box domain-containing protein</fullName>
    </recommendedName>
</protein>
<dbReference type="Proteomes" id="UP000230750">
    <property type="component" value="Unassembled WGS sequence"/>
</dbReference>
<dbReference type="InterPro" id="IPR031890">
    <property type="entry name" value="Fbxo30/Fbxo40"/>
</dbReference>
<accession>A0A2G8L6H1</accession>
<dbReference type="InterPro" id="IPR001810">
    <property type="entry name" value="F-box_dom"/>
</dbReference>
<dbReference type="Pfam" id="PF15966">
    <property type="entry name" value="F-box_4"/>
    <property type="match status" value="1"/>
</dbReference>
<dbReference type="Gene3D" id="3.30.40.150">
    <property type="entry name" value="TRAF-like zinc-finger, N-terminal subdomain"/>
    <property type="match status" value="1"/>
</dbReference>
<dbReference type="InterPro" id="IPR001293">
    <property type="entry name" value="Znf_TRAF"/>
</dbReference>
<evidence type="ECO:0000256" key="2">
    <source>
        <dbReference type="ARBA" id="ARBA00022771"/>
    </source>
</evidence>
<dbReference type="PROSITE" id="PS50181">
    <property type="entry name" value="FBOX"/>
    <property type="match status" value="1"/>
</dbReference>
<keyword evidence="2" id="KW-0863">Zinc-finger</keyword>
<dbReference type="GO" id="GO:0061630">
    <property type="term" value="F:ubiquitin protein ligase activity"/>
    <property type="evidence" value="ECO:0007669"/>
    <property type="project" value="InterPro"/>
</dbReference>
<dbReference type="SUPFAM" id="SSF81383">
    <property type="entry name" value="F-box domain"/>
    <property type="match status" value="1"/>
</dbReference>
<reference evidence="7 8" key="1">
    <citation type="journal article" date="2017" name="PLoS Biol.">
        <title>The sea cucumber genome provides insights into morphological evolution and visceral regeneration.</title>
        <authorList>
            <person name="Zhang X."/>
            <person name="Sun L."/>
            <person name="Yuan J."/>
            <person name="Sun Y."/>
            <person name="Gao Y."/>
            <person name="Zhang L."/>
            <person name="Li S."/>
            <person name="Dai H."/>
            <person name="Hamel J.F."/>
            <person name="Liu C."/>
            <person name="Yu Y."/>
            <person name="Liu S."/>
            <person name="Lin W."/>
            <person name="Guo K."/>
            <person name="Jin S."/>
            <person name="Xu P."/>
            <person name="Storey K.B."/>
            <person name="Huan P."/>
            <person name="Zhang T."/>
            <person name="Zhou Y."/>
            <person name="Zhang J."/>
            <person name="Lin C."/>
            <person name="Li X."/>
            <person name="Xing L."/>
            <person name="Huo D."/>
            <person name="Sun M."/>
            <person name="Wang L."/>
            <person name="Mercier A."/>
            <person name="Li F."/>
            <person name="Yang H."/>
            <person name="Xiang J."/>
        </authorList>
    </citation>
    <scope>NUCLEOTIDE SEQUENCE [LARGE SCALE GENOMIC DNA]</scope>
    <source>
        <strain evidence="7">Shaxun</strain>
        <tissue evidence="7">Muscle</tissue>
    </source>
</reference>
<feature type="region of interest" description="Disordered" evidence="5">
    <location>
        <begin position="169"/>
        <end position="190"/>
    </location>
</feature>
<dbReference type="Pfam" id="PF15965">
    <property type="entry name" value="zf-TRAF_2"/>
    <property type="match status" value="1"/>
</dbReference>
<feature type="region of interest" description="Disordered" evidence="5">
    <location>
        <begin position="108"/>
        <end position="131"/>
    </location>
</feature>
<keyword evidence="3" id="KW-0833">Ubl conjugation pathway</keyword>
<proteinExistence type="predicted"/>
<feature type="domain" description="F-box" evidence="6">
    <location>
        <begin position="195"/>
        <end position="249"/>
    </location>
</feature>
<evidence type="ECO:0000256" key="4">
    <source>
        <dbReference type="ARBA" id="ARBA00022833"/>
    </source>
</evidence>
<keyword evidence="4" id="KW-0862">Zinc</keyword>
<name>A0A2G8L6H1_STIJA</name>
<dbReference type="GO" id="GO:0008270">
    <property type="term" value="F:zinc ion binding"/>
    <property type="evidence" value="ECO:0007669"/>
    <property type="project" value="UniProtKB-KW"/>
</dbReference>
<evidence type="ECO:0000256" key="1">
    <source>
        <dbReference type="ARBA" id="ARBA00022723"/>
    </source>
</evidence>
<dbReference type="PANTHER" id="PTHR15933:SF20">
    <property type="entry name" value="F-BOX DOMAIN-CONTAINING PROTEIN"/>
    <property type="match status" value="1"/>
</dbReference>
<organism evidence="7 8">
    <name type="scientific">Stichopus japonicus</name>
    <name type="common">Sea cucumber</name>
    <dbReference type="NCBI Taxonomy" id="307972"/>
    <lineage>
        <taxon>Eukaryota</taxon>
        <taxon>Metazoa</taxon>
        <taxon>Echinodermata</taxon>
        <taxon>Eleutherozoa</taxon>
        <taxon>Echinozoa</taxon>
        <taxon>Holothuroidea</taxon>
        <taxon>Aspidochirotacea</taxon>
        <taxon>Aspidochirotida</taxon>
        <taxon>Stichopodidae</taxon>
        <taxon>Apostichopus</taxon>
    </lineage>
</organism>
<evidence type="ECO:0000313" key="8">
    <source>
        <dbReference type="Proteomes" id="UP000230750"/>
    </source>
</evidence>
<evidence type="ECO:0000259" key="6">
    <source>
        <dbReference type="PROSITE" id="PS50181"/>
    </source>
</evidence>
<dbReference type="SUPFAM" id="SSF49599">
    <property type="entry name" value="TRAF domain-like"/>
    <property type="match status" value="1"/>
</dbReference>
<sequence>MDQQEIEELHEHCLICINMRCKIRSYAGHSCQMVLCPAGCGAKYHRCKQLDHENLCANEVVLCLNQWNGCKKRMARKKLKNHFPSCPAKSQGYSDGVQFIGLFVSRGRGGNSAADSPPTPINHSDPHQETRHYENNEIDLESALWVVPWQQVQISLDFEYENPPFVAESAMSSSASSQEDDLAYSHQTSEEEEKKFSMDLLPFIVQRRIVEYLDAPSLRNLSLVSHKMRSLCAHMLREVGVVSLLWEKQEGKWVDSKRNIETSEHRDVTDQGWELLTV</sequence>
<dbReference type="OrthoDB" id="5918172at2759"/>
<dbReference type="InterPro" id="IPR043013">
    <property type="entry name" value="Znf_TRAF_N"/>
</dbReference>
<dbReference type="EMBL" id="MRZV01000197">
    <property type="protein sequence ID" value="PIK55863.1"/>
    <property type="molecule type" value="Genomic_DNA"/>
</dbReference>
<dbReference type="AlphaFoldDB" id="A0A2G8L6H1"/>